<comment type="catalytic activity">
    <reaction evidence="1">
        <text>ATP + protein L-histidine = ADP + protein N-phospho-L-histidine.</text>
        <dbReference type="EC" id="2.7.13.3"/>
    </reaction>
</comment>
<protein>
    <recommendedName>
        <fullName evidence="2">histidine kinase</fullName>
        <ecNumber evidence="2">2.7.13.3</ecNumber>
    </recommendedName>
</protein>
<evidence type="ECO:0000256" key="2">
    <source>
        <dbReference type="ARBA" id="ARBA00012438"/>
    </source>
</evidence>
<dbReference type="InterPro" id="IPR003594">
    <property type="entry name" value="HATPase_dom"/>
</dbReference>
<evidence type="ECO:0000256" key="1">
    <source>
        <dbReference type="ARBA" id="ARBA00000085"/>
    </source>
</evidence>
<dbReference type="InterPro" id="IPR050482">
    <property type="entry name" value="Sensor_HK_TwoCompSys"/>
</dbReference>
<dbReference type="Gene3D" id="3.30.565.10">
    <property type="entry name" value="Histidine kinase-like ATPase, C-terminal domain"/>
    <property type="match status" value="1"/>
</dbReference>
<dbReference type="PANTHER" id="PTHR24421:SF10">
    <property type="entry name" value="NITRATE_NITRITE SENSOR PROTEIN NARQ"/>
    <property type="match status" value="1"/>
</dbReference>
<keyword evidence="4" id="KW-0808">Transferase</keyword>
<keyword evidence="3" id="KW-0597">Phosphoprotein</keyword>
<evidence type="ECO:0000256" key="8">
    <source>
        <dbReference type="ARBA" id="ARBA00023012"/>
    </source>
</evidence>
<gene>
    <name evidence="11" type="ORF">GCM10007424_22120</name>
</gene>
<feature type="domain" description="Histidine kinase/HSP90-like ATPase" evidence="9">
    <location>
        <begin position="150"/>
        <end position="238"/>
    </location>
</feature>
<keyword evidence="5" id="KW-0547">Nucleotide-binding</keyword>
<evidence type="ECO:0000313" key="12">
    <source>
        <dbReference type="Proteomes" id="UP000615760"/>
    </source>
</evidence>
<feature type="domain" description="Signal transduction histidine kinase subgroup 3 dimerisation and phosphoacceptor" evidence="10">
    <location>
        <begin position="45"/>
        <end position="111"/>
    </location>
</feature>
<evidence type="ECO:0000259" key="9">
    <source>
        <dbReference type="Pfam" id="PF02518"/>
    </source>
</evidence>
<dbReference type="EC" id="2.7.13.3" evidence="2"/>
<evidence type="ECO:0000256" key="5">
    <source>
        <dbReference type="ARBA" id="ARBA00022741"/>
    </source>
</evidence>
<dbReference type="EMBL" id="BMJE01000005">
    <property type="protein sequence ID" value="GGB81583.1"/>
    <property type="molecule type" value="Genomic_DNA"/>
</dbReference>
<dbReference type="PANTHER" id="PTHR24421">
    <property type="entry name" value="NITRATE/NITRITE SENSOR PROTEIN NARX-RELATED"/>
    <property type="match status" value="1"/>
</dbReference>
<evidence type="ECO:0000256" key="6">
    <source>
        <dbReference type="ARBA" id="ARBA00022777"/>
    </source>
</evidence>
<dbReference type="Pfam" id="PF02518">
    <property type="entry name" value="HATPase_c"/>
    <property type="match status" value="1"/>
</dbReference>
<keyword evidence="12" id="KW-1185">Reference proteome</keyword>
<organism evidence="11 12">
    <name type="scientific">Flavobacterium suaedae</name>
    <dbReference type="NCBI Taxonomy" id="1767027"/>
    <lineage>
        <taxon>Bacteria</taxon>
        <taxon>Pseudomonadati</taxon>
        <taxon>Bacteroidota</taxon>
        <taxon>Flavobacteriia</taxon>
        <taxon>Flavobacteriales</taxon>
        <taxon>Flavobacteriaceae</taxon>
        <taxon>Flavobacterium</taxon>
    </lineage>
</organism>
<name>A0ABQ1JYT2_9FLAO</name>
<keyword evidence="6" id="KW-0418">Kinase</keyword>
<evidence type="ECO:0000259" key="10">
    <source>
        <dbReference type="Pfam" id="PF07730"/>
    </source>
</evidence>
<dbReference type="CDD" id="cd16917">
    <property type="entry name" value="HATPase_UhpB-NarQ-NarX-like"/>
    <property type="match status" value="1"/>
</dbReference>
<evidence type="ECO:0000256" key="3">
    <source>
        <dbReference type="ARBA" id="ARBA00022553"/>
    </source>
</evidence>
<comment type="caution">
    <text evidence="11">The sequence shown here is derived from an EMBL/GenBank/DDBJ whole genome shotgun (WGS) entry which is preliminary data.</text>
</comment>
<keyword evidence="7" id="KW-0067">ATP-binding</keyword>
<accession>A0ABQ1JYT2</accession>
<reference evidence="12" key="1">
    <citation type="journal article" date="2019" name="Int. J. Syst. Evol. Microbiol.">
        <title>The Global Catalogue of Microorganisms (GCM) 10K type strain sequencing project: providing services to taxonomists for standard genome sequencing and annotation.</title>
        <authorList>
            <consortium name="The Broad Institute Genomics Platform"/>
            <consortium name="The Broad Institute Genome Sequencing Center for Infectious Disease"/>
            <person name="Wu L."/>
            <person name="Ma J."/>
        </authorList>
    </citation>
    <scope>NUCLEOTIDE SEQUENCE [LARGE SCALE GENOMIC DNA]</scope>
    <source>
        <strain evidence="12">CGMCC 1.15461</strain>
    </source>
</reference>
<evidence type="ECO:0000256" key="7">
    <source>
        <dbReference type="ARBA" id="ARBA00022840"/>
    </source>
</evidence>
<proteinExistence type="predicted"/>
<dbReference type="Proteomes" id="UP000615760">
    <property type="component" value="Unassembled WGS sequence"/>
</dbReference>
<dbReference type="Gene3D" id="1.20.5.1930">
    <property type="match status" value="1"/>
</dbReference>
<dbReference type="Pfam" id="PF07730">
    <property type="entry name" value="HisKA_3"/>
    <property type="match status" value="1"/>
</dbReference>
<sequence>MGTILLLFFYFSKKKVIKKELEKKDMELLHQKELLQATLLVQEEERMRIARDLHDDISSKLNVVALNSHLLTTEGLNNDEVTEITNNITSLVNKALENSRKIAHDLLPPVLEKFGLNAALEELCLEYNSSKTVTVEFESKCNFKGLDSTKQLHVFRIIQELINNSIRHGHATNIQISFWGDDLVACTYSDNGKGFDIKNVKTKKGLGMQNIESRIFFLDGSITTTSAIGKGTTTLFNFKCV</sequence>
<evidence type="ECO:0000256" key="4">
    <source>
        <dbReference type="ARBA" id="ARBA00022679"/>
    </source>
</evidence>
<dbReference type="InterPro" id="IPR036890">
    <property type="entry name" value="HATPase_C_sf"/>
</dbReference>
<evidence type="ECO:0000313" key="11">
    <source>
        <dbReference type="EMBL" id="GGB81583.1"/>
    </source>
</evidence>
<keyword evidence="8" id="KW-0902">Two-component regulatory system</keyword>
<dbReference type="InterPro" id="IPR011712">
    <property type="entry name" value="Sig_transdc_His_kin_sub3_dim/P"/>
</dbReference>
<dbReference type="SUPFAM" id="SSF55874">
    <property type="entry name" value="ATPase domain of HSP90 chaperone/DNA topoisomerase II/histidine kinase"/>
    <property type="match status" value="1"/>
</dbReference>